<dbReference type="Pfam" id="PF01408">
    <property type="entry name" value="GFO_IDH_MocA"/>
    <property type="match status" value="1"/>
</dbReference>
<dbReference type="Pfam" id="PF22725">
    <property type="entry name" value="GFO_IDH_MocA_C3"/>
    <property type="match status" value="1"/>
</dbReference>
<sequence>MEFIKMGVIGVGNMGSTHAKSIAQGLVPGMQLVAIADRDANRREWATKNLPDTITIFEEGDDLIDSGICDAVIIATPHYQHPVLAIKAMKKGLHVMCEKPAGVYTKAVREMNEVAAQCDVTFAMMFNQRTNCVFRKMRELVQSGKYGQIKRVNWIITTWYRTQSYYDSGAWRATWAGEGGGVLLNQCPHNLDLLQWICGMPSKVTAFCHEGKWHDIEVEDDVTAYLEYPNGATGVFITTTGDAPGTNRFEITMDKAKIICDDFKLSVYELEVSEREFCFTSKEGFAQPEGKWIEVETDGLNPQHNGVLAAFAGHILHGEPLVARGEEGINGLTLSNCMHLSSWLGQPVTLPIDEDLFYEKLSEKIASSKVKTGESVHFDTEGTY</sequence>
<dbReference type="PANTHER" id="PTHR43249">
    <property type="entry name" value="UDP-N-ACETYL-2-AMINO-2-DEOXY-D-GLUCURONATE OXIDASE"/>
    <property type="match status" value="1"/>
</dbReference>
<dbReference type="Gene3D" id="3.30.360.10">
    <property type="entry name" value="Dihydrodipicolinate Reductase, domain 2"/>
    <property type="match status" value="1"/>
</dbReference>
<dbReference type="AlphaFoldDB" id="A0A9D1H7A0"/>
<reference evidence="3" key="2">
    <citation type="journal article" date="2021" name="PeerJ">
        <title>Extensive microbial diversity within the chicken gut microbiome revealed by metagenomics and culture.</title>
        <authorList>
            <person name="Gilroy R."/>
            <person name="Ravi A."/>
            <person name="Getino M."/>
            <person name="Pursley I."/>
            <person name="Horton D.L."/>
            <person name="Alikhan N.F."/>
            <person name="Baker D."/>
            <person name="Gharbi K."/>
            <person name="Hall N."/>
            <person name="Watson M."/>
            <person name="Adriaenssens E.M."/>
            <person name="Foster-Nyarko E."/>
            <person name="Jarju S."/>
            <person name="Secka A."/>
            <person name="Antonio M."/>
            <person name="Oren A."/>
            <person name="Chaudhuri R.R."/>
            <person name="La Ragione R."/>
            <person name="Hildebrand F."/>
            <person name="Pallen M.J."/>
        </authorList>
    </citation>
    <scope>NUCLEOTIDE SEQUENCE</scope>
    <source>
        <strain evidence="3">ChiBcec7-5410</strain>
    </source>
</reference>
<accession>A0A9D1H7A0</accession>
<protein>
    <submittedName>
        <fullName evidence="3">Gfo/Idh/MocA family oxidoreductase</fullName>
    </submittedName>
</protein>
<dbReference type="InterPro" id="IPR036291">
    <property type="entry name" value="NAD(P)-bd_dom_sf"/>
</dbReference>
<evidence type="ECO:0000313" key="4">
    <source>
        <dbReference type="Proteomes" id="UP000824160"/>
    </source>
</evidence>
<dbReference type="InterPro" id="IPR000683">
    <property type="entry name" value="Gfo/Idh/MocA-like_OxRdtase_N"/>
</dbReference>
<dbReference type="InterPro" id="IPR055170">
    <property type="entry name" value="GFO_IDH_MocA-like_dom"/>
</dbReference>
<dbReference type="GO" id="GO:0000166">
    <property type="term" value="F:nucleotide binding"/>
    <property type="evidence" value="ECO:0007669"/>
    <property type="project" value="InterPro"/>
</dbReference>
<gene>
    <name evidence="3" type="ORF">IAC43_06590</name>
</gene>
<feature type="domain" description="Gfo/Idh/MocA-like oxidoreductase N-terminal" evidence="1">
    <location>
        <begin position="4"/>
        <end position="123"/>
    </location>
</feature>
<organism evidence="3 4">
    <name type="scientific">Candidatus Faecivivens stercoripullorum</name>
    <dbReference type="NCBI Taxonomy" id="2840805"/>
    <lineage>
        <taxon>Bacteria</taxon>
        <taxon>Bacillati</taxon>
        <taxon>Bacillota</taxon>
        <taxon>Clostridia</taxon>
        <taxon>Eubacteriales</taxon>
        <taxon>Oscillospiraceae</taxon>
        <taxon>Oscillospiraceae incertae sedis</taxon>
        <taxon>Candidatus Faecivivens</taxon>
    </lineage>
</organism>
<comment type="caution">
    <text evidence="3">The sequence shown here is derived from an EMBL/GenBank/DDBJ whole genome shotgun (WGS) entry which is preliminary data.</text>
</comment>
<reference evidence="3" key="1">
    <citation type="submission" date="2020-10" db="EMBL/GenBank/DDBJ databases">
        <authorList>
            <person name="Gilroy R."/>
        </authorList>
    </citation>
    <scope>NUCLEOTIDE SEQUENCE</scope>
    <source>
        <strain evidence="3">ChiBcec7-5410</strain>
    </source>
</reference>
<dbReference type="Proteomes" id="UP000824160">
    <property type="component" value="Unassembled WGS sequence"/>
</dbReference>
<dbReference type="Gene3D" id="3.40.50.720">
    <property type="entry name" value="NAD(P)-binding Rossmann-like Domain"/>
    <property type="match status" value="1"/>
</dbReference>
<evidence type="ECO:0000313" key="3">
    <source>
        <dbReference type="EMBL" id="HIT94836.1"/>
    </source>
</evidence>
<proteinExistence type="predicted"/>
<evidence type="ECO:0000259" key="1">
    <source>
        <dbReference type="Pfam" id="PF01408"/>
    </source>
</evidence>
<dbReference type="SUPFAM" id="SSF51735">
    <property type="entry name" value="NAD(P)-binding Rossmann-fold domains"/>
    <property type="match status" value="1"/>
</dbReference>
<feature type="domain" description="GFO/IDH/MocA-like oxidoreductase" evidence="2">
    <location>
        <begin position="134"/>
        <end position="258"/>
    </location>
</feature>
<dbReference type="EMBL" id="DVLW01000179">
    <property type="protein sequence ID" value="HIT94836.1"/>
    <property type="molecule type" value="Genomic_DNA"/>
</dbReference>
<dbReference type="SUPFAM" id="SSF55347">
    <property type="entry name" value="Glyceraldehyde-3-phosphate dehydrogenase-like, C-terminal domain"/>
    <property type="match status" value="1"/>
</dbReference>
<name>A0A9D1H7A0_9FIRM</name>
<dbReference type="InterPro" id="IPR052515">
    <property type="entry name" value="Gfo/Idh/MocA_Oxidoreductase"/>
</dbReference>
<evidence type="ECO:0000259" key="2">
    <source>
        <dbReference type="Pfam" id="PF22725"/>
    </source>
</evidence>
<dbReference type="PANTHER" id="PTHR43249:SF1">
    <property type="entry name" value="D-GLUCOSIDE 3-DEHYDROGENASE"/>
    <property type="match status" value="1"/>
</dbReference>